<dbReference type="InterPro" id="IPR000757">
    <property type="entry name" value="Beta-glucanase-like"/>
</dbReference>
<dbReference type="EMBL" id="QSIF01000025">
    <property type="protein sequence ID" value="RHC72484.1"/>
    <property type="molecule type" value="Genomic_DNA"/>
</dbReference>
<dbReference type="EMBL" id="JAQNQY010000009">
    <property type="protein sequence ID" value="MDC1752880.1"/>
    <property type="molecule type" value="Genomic_DNA"/>
</dbReference>
<dbReference type="Proteomes" id="UP000095614">
    <property type="component" value="Unassembled WGS sequence"/>
</dbReference>
<dbReference type="CDD" id="cd08023">
    <property type="entry name" value="GH16_laminarinase_like"/>
    <property type="match status" value="1"/>
</dbReference>
<dbReference type="EMBL" id="CZAF01000004">
    <property type="protein sequence ID" value="CUO78012.1"/>
    <property type="molecule type" value="Genomic_DNA"/>
</dbReference>
<evidence type="ECO:0000256" key="1">
    <source>
        <dbReference type="ARBA" id="ARBA00006865"/>
    </source>
</evidence>
<dbReference type="OrthoDB" id="9809583at2"/>
<dbReference type="RefSeq" id="WP_022402048.1">
    <property type="nucleotide sequence ID" value="NZ_CAXSNS010000010.1"/>
</dbReference>
<dbReference type="GO" id="GO:0042972">
    <property type="term" value="F:licheninase activity"/>
    <property type="evidence" value="ECO:0007669"/>
    <property type="project" value="UniProtKB-EC"/>
</dbReference>
<dbReference type="Proteomes" id="UP000283766">
    <property type="component" value="Unassembled WGS sequence"/>
</dbReference>
<dbReference type="EMBL" id="JAWDEU010000002">
    <property type="protein sequence ID" value="MDU0246373.1"/>
    <property type="molecule type" value="Genomic_DNA"/>
</dbReference>
<dbReference type="PANTHER" id="PTHR10963:SF55">
    <property type="entry name" value="GLYCOSIDE HYDROLASE FAMILY 16 PROTEIN"/>
    <property type="match status" value="1"/>
</dbReference>
<evidence type="ECO:0000256" key="2">
    <source>
        <dbReference type="SAM" id="SignalP"/>
    </source>
</evidence>
<dbReference type="InterPro" id="IPR050546">
    <property type="entry name" value="Glycosyl_Hydrlase_16"/>
</dbReference>
<dbReference type="SUPFAM" id="SSF49899">
    <property type="entry name" value="Concanavalin A-like lectins/glucanases"/>
    <property type="match status" value="1"/>
</dbReference>
<organism evidence="4 10">
    <name type="scientific">Bacteroides uniformis</name>
    <dbReference type="NCBI Taxonomy" id="820"/>
    <lineage>
        <taxon>Bacteria</taxon>
        <taxon>Pseudomonadati</taxon>
        <taxon>Bacteroidota</taxon>
        <taxon>Bacteroidia</taxon>
        <taxon>Bacteroidales</taxon>
        <taxon>Bacteroidaceae</taxon>
        <taxon>Bacteroides</taxon>
    </lineage>
</organism>
<keyword evidence="2" id="KW-0732">Signal</keyword>
<dbReference type="Proteomes" id="UP001218502">
    <property type="component" value="Unassembled WGS sequence"/>
</dbReference>
<dbReference type="Gene3D" id="2.60.120.200">
    <property type="match status" value="1"/>
</dbReference>
<dbReference type="Proteomes" id="UP000285283">
    <property type="component" value="Unassembled WGS sequence"/>
</dbReference>
<evidence type="ECO:0000313" key="7">
    <source>
        <dbReference type="EMBL" id="RGS56986.1"/>
    </source>
</evidence>
<reference evidence="6" key="4">
    <citation type="submission" date="2023-10" db="EMBL/GenBank/DDBJ databases">
        <title>Genome of Potential pathogenic bacteria in Crohn's disease.</title>
        <authorList>
            <person name="Rodriguez-Palacios A."/>
        </authorList>
    </citation>
    <scope>NUCLEOTIDE SEQUENCE</scope>
    <source>
        <strain evidence="6">CavFT-hAR50</strain>
    </source>
</reference>
<evidence type="ECO:0000313" key="10">
    <source>
        <dbReference type="Proteomes" id="UP000095614"/>
    </source>
</evidence>
<reference evidence="4 10" key="1">
    <citation type="submission" date="2015-09" db="EMBL/GenBank/DDBJ databases">
        <authorList>
            <consortium name="Pathogen Informatics"/>
        </authorList>
    </citation>
    <scope>NUCLEOTIDE SEQUENCE [LARGE SCALE GENOMIC DNA]</scope>
    <source>
        <strain evidence="4 10">2789STDY5834847</strain>
    </source>
</reference>
<proteinExistence type="inferred from homology"/>
<feature type="signal peptide" evidence="2">
    <location>
        <begin position="1"/>
        <end position="18"/>
    </location>
</feature>
<dbReference type="Proteomes" id="UP001181247">
    <property type="component" value="Unassembled WGS sequence"/>
</dbReference>
<dbReference type="CDD" id="cd14948">
    <property type="entry name" value="BACON"/>
    <property type="match status" value="2"/>
</dbReference>
<reference evidence="5" key="3">
    <citation type="submission" date="2022-10" db="EMBL/GenBank/DDBJ databases">
        <title>Human gut microbiome strain richness.</title>
        <authorList>
            <person name="Chen-Liaw A."/>
        </authorList>
    </citation>
    <scope>NUCLEOTIDE SEQUENCE</scope>
    <source>
        <strain evidence="5">A1_m1001262Bd0_191120</strain>
    </source>
</reference>
<evidence type="ECO:0000313" key="6">
    <source>
        <dbReference type="EMBL" id="MDU0246373.1"/>
    </source>
</evidence>
<dbReference type="Pfam" id="PF13004">
    <property type="entry name" value="BACON"/>
    <property type="match status" value="1"/>
</dbReference>
<feature type="domain" description="GH16" evidence="3">
    <location>
        <begin position="244"/>
        <end position="459"/>
    </location>
</feature>
<dbReference type="GO" id="GO:0005975">
    <property type="term" value="P:carbohydrate metabolic process"/>
    <property type="evidence" value="ECO:0007669"/>
    <property type="project" value="InterPro"/>
</dbReference>
<dbReference type="PROSITE" id="PS51762">
    <property type="entry name" value="GH16_2"/>
    <property type="match status" value="1"/>
</dbReference>
<evidence type="ECO:0000259" key="3">
    <source>
        <dbReference type="PROSITE" id="PS51762"/>
    </source>
</evidence>
<keyword evidence="4" id="KW-0378">Hydrolase</keyword>
<evidence type="ECO:0000313" key="11">
    <source>
        <dbReference type="Proteomes" id="UP000283766"/>
    </source>
</evidence>
<dbReference type="Pfam" id="PF00722">
    <property type="entry name" value="Glyco_hydro_16"/>
    <property type="match status" value="1"/>
</dbReference>
<dbReference type="InterPro" id="IPR013783">
    <property type="entry name" value="Ig-like_fold"/>
</dbReference>
<evidence type="ECO:0000313" key="8">
    <source>
        <dbReference type="EMBL" id="RHC72484.1"/>
    </source>
</evidence>
<accession>A0A174HSQ7</accession>
<name>A0A174HSQ7_BACUN</name>
<dbReference type="EMBL" id="QRJL01000011">
    <property type="protein sequence ID" value="RHH28127.1"/>
    <property type="molecule type" value="Genomic_DNA"/>
</dbReference>
<evidence type="ECO:0000313" key="4">
    <source>
        <dbReference type="EMBL" id="CUO78012.1"/>
    </source>
</evidence>
<sequence>MKNMSLFSLLCMAGLLLACGGGDEGSIPSGTPDIPETPNEVKLSVLPSVLDAMALEDTYEIKVTTTSEGWTAHSTDGWISLTLENGESKEGVIKVTVKENKDAERYGRITVTSGTQSEYVQVKQKGGIRFSVQEVLCTSGAGNAEVTVYDSDDWTVQSDADWVTVSRDKARVIVAYTANTSLTSRTATMAVTGEGQKRMFFVIQEGAGITAIPEREGYELVWHDEFTEGTELNATHWRHEVQNAGWVNNELQNYVDGVVNGKRVTELSDGKLRIHCFKGDDGKIYSGRVYAHESEGWQYGYIEARMMLPKGKGTWPAFWMMPCNVDWNKEGWPKCGEIDIMEEVGVVPNEVSSSLHAEGHNHTNGTQVTHAMTIEKAEGEFHTYAIEWTAQNITTYVDGKVQLTYDNDNKGVVNWPYDKPYYIIFNLAWGGSWGGMQGVDESALPVTCVIDYIRVFQKK</sequence>
<dbReference type="Proteomes" id="UP000284514">
    <property type="component" value="Unassembled WGS sequence"/>
</dbReference>
<dbReference type="InterPro" id="IPR024361">
    <property type="entry name" value="BACON"/>
</dbReference>
<dbReference type="PROSITE" id="PS51257">
    <property type="entry name" value="PROKAR_LIPOPROTEIN"/>
    <property type="match status" value="1"/>
</dbReference>
<dbReference type="EC" id="3.2.1.73" evidence="4"/>
<dbReference type="Pfam" id="PF19190">
    <property type="entry name" value="BACON_2"/>
    <property type="match status" value="1"/>
</dbReference>
<keyword evidence="4" id="KW-0326">Glycosidase</keyword>
<dbReference type="EMBL" id="QRVP01000002">
    <property type="protein sequence ID" value="RGS56986.1"/>
    <property type="molecule type" value="Genomic_DNA"/>
</dbReference>
<evidence type="ECO:0000313" key="13">
    <source>
        <dbReference type="Proteomes" id="UP000285283"/>
    </source>
</evidence>
<dbReference type="InterPro" id="IPR013320">
    <property type="entry name" value="ConA-like_dom_sf"/>
</dbReference>
<dbReference type="PANTHER" id="PTHR10963">
    <property type="entry name" value="GLYCOSYL HYDROLASE-RELATED"/>
    <property type="match status" value="1"/>
</dbReference>
<comment type="similarity">
    <text evidence="1">Belongs to the glycosyl hydrolase 16 family.</text>
</comment>
<evidence type="ECO:0000313" key="12">
    <source>
        <dbReference type="Proteomes" id="UP000284514"/>
    </source>
</evidence>
<evidence type="ECO:0000313" key="5">
    <source>
        <dbReference type="EMBL" id="MDC1752880.1"/>
    </source>
</evidence>
<feature type="chain" id="PRO_5042683163" evidence="2">
    <location>
        <begin position="19"/>
        <end position="459"/>
    </location>
</feature>
<dbReference type="Gene3D" id="2.60.40.10">
    <property type="entry name" value="Immunoglobulins"/>
    <property type="match status" value="2"/>
</dbReference>
<dbReference type="AlphaFoldDB" id="A0A174HSQ7"/>
<gene>
    <name evidence="4" type="primary">bglA</name>
    <name evidence="9" type="ORF">DW216_16205</name>
    <name evidence="8" type="ORF">DW831_14365</name>
    <name evidence="7" type="ORF">DWX87_02880</name>
    <name evidence="4" type="ORF">ERS852462_01538</name>
    <name evidence="5" type="ORF">POY80_10545</name>
    <name evidence="6" type="ORF">RVH16_16895</name>
</gene>
<evidence type="ECO:0000313" key="9">
    <source>
        <dbReference type="EMBL" id="RHH28127.1"/>
    </source>
</evidence>
<reference evidence="11 12" key="2">
    <citation type="submission" date="2018-08" db="EMBL/GenBank/DDBJ databases">
        <title>A genome reference for cultivated species of the human gut microbiota.</title>
        <authorList>
            <person name="Zou Y."/>
            <person name="Xue W."/>
            <person name="Luo G."/>
        </authorList>
    </citation>
    <scope>NUCLEOTIDE SEQUENCE [LARGE SCALE GENOMIC DNA]</scope>
    <source>
        <strain evidence="7 13">AF21-53</strain>
        <strain evidence="9 11">AM18-14LB</strain>
        <strain evidence="8 12">AM34-25</strain>
    </source>
</reference>
<protein>
    <submittedName>
        <fullName evidence="7">Beta-glucanase</fullName>
    </submittedName>
    <submittedName>
        <fullName evidence="5">Family 16 glycosylhydrolase</fullName>
    </submittedName>
    <submittedName>
        <fullName evidence="4">Licheninase</fullName>
        <ecNumber evidence="4">3.2.1.73</ecNumber>
    </submittedName>
</protein>